<reference evidence="1 2" key="1">
    <citation type="submission" date="2021-04" db="EMBL/GenBank/DDBJ databases">
        <authorList>
            <person name="Vanwijnsberghe S."/>
        </authorList>
    </citation>
    <scope>NUCLEOTIDE SEQUENCE [LARGE SCALE GENOMIC DNA]</scope>
    <source>
        <strain evidence="1 2">LMG 32171</strain>
    </source>
</reference>
<accession>A0ABM8U3I1</accession>
<protein>
    <submittedName>
        <fullName evidence="1">Uncharacterized protein</fullName>
    </submittedName>
</protein>
<evidence type="ECO:0000313" key="2">
    <source>
        <dbReference type="Proteomes" id="UP000789752"/>
    </source>
</evidence>
<dbReference type="Proteomes" id="UP000789752">
    <property type="component" value="Unassembled WGS sequence"/>
</dbReference>
<organism evidence="1 2">
    <name type="scientific">Paraburkholderia gardini</name>
    <dbReference type="NCBI Taxonomy" id="2823469"/>
    <lineage>
        <taxon>Bacteria</taxon>
        <taxon>Pseudomonadati</taxon>
        <taxon>Pseudomonadota</taxon>
        <taxon>Betaproteobacteria</taxon>
        <taxon>Burkholderiales</taxon>
        <taxon>Burkholderiaceae</taxon>
        <taxon>Paraburkholderia</taxon>
    </lineage>
</organism>
<proteinExistence type="predicted"/>
<name>A0ABM8U3I1_9BURK</name>
<evidence type="ECO:0000313" key="1">
    <source>
        <dbReference type="EMBL" id="CAG4898785.1"/>
    </source>
</evidence>
<keyword evidence="2" id="KW-1185">Reference proteome</keyword>
<comment type="caution">
    <text evidence="1">The sequence shown here is derived from an EMBL/GenBank/DDBJ whole genome shotgun (WGS) entry which is preliminary data.</text>
</comment>
<gene>
    <name evidence="1" type="ORF">R54767_02439</name>
</gene>
<sequence>MALRQARSPYEDAFIACAVTVLSVVTLQREKKRR</sequence>
<dbReference type="EMBL" id="CAJQYY010000012">
    <property type="protein sequence ID" value="CAG4898785.1"/>
    <property type="molecule type" value="Genomic_DNA"/>
</dbReference>